<sequence length="58" mass="6687">MTRRSIKMLKPLHIGQNTTLVSAICEPWSCGSEKFPGSHHDGMRRTVHCWLQRRKIGI</sequence>
<keyword evidence="2" id="KW-1185">Reference proteome</keyword>
<name>A0A0V1DQ12_9BILA</name>
<evidence type="ECO:0000313" key="1">
    <source>
        <dbReference type="EMBL" id="KRY63689.1"/>
    </source>
</evidence>
<organism evidence="1 2">
    <name type="scientific">Trichinella zimbabwensis</name>
    <dbReference type="NCBI Taxonomy" id="268475"/>
    <lineage>
        <taxon>Eukaryota</taxon>
        <taxon>Metazoa</taxon>
        <taxon>Ecdysozoa</taxon>
        <taxon>Nematoda</taxon>
        <taxon>Enoplea</taxon>
        <taxon>Dorylaimia</taxon>
        <taxon>Trichinellida</taxon>
        <taxon>Trichinellidae</taxon>
        <taxon>Trichinella</taxon>
    </lineage>
</organism>
<feature type="non-terminal residue" evidence="1">
    <location>
        <position position="58"/>
    </location>
</feature>
<proteinExistence type="predicted"/>
<protein>
    <submittedName>
        <fullName evidence="1">Uncharacterized protein</fullName>
    </submittedName>
</protein>
<dbReference type="OrthoDB" id="10470470at2759"/>
<evidence type="ECO:0000313" key="2">
    <source>
        <dbReference type="Proteomes" id="UP000055024"/>
    </source>
</evidence>
<gene>
    <name evidence="1" type="ORF">T11_2077</name>
</gene>
<accession>A0A0V1DQ12</accession>
<dbReference type="AlphaFoldDB" id="A0A0V1DQ12"/>
<comment type="caution">
    <text evidence="1">The sequence shown here is derived from an EMBL/GenBank/DDBJ whole genome shotgun (WGS) entry which is preliminary data.</text>
</comment>
<reference evidence="1 2" key="1">
    <citation type="submission" date="2015-01" db="EMBL/GenBank/DDBJ databases">
        <title>Evolution of Trichinella species and genotypes.</title>
        <authorList>
            <person name="Korhonen P.K."/>
            <person name="Edoardo P."/>
            <person name="Giuseppe L.R."/>
            <person name="Gasser R.B."/>
        </authorList>
    </citation>
    <scope>NUCLEOTIDE SEQUENCE [LARGE SCALE GENOMIC DNA]</scope>
    <source>
        <strain evidence="1">ISS1029</strain>
    </source>
</reference>
<dbReference type="Proteomes" id="UP000055024">
    <property type="component" value="Unassembled WGS sequence"/>
</dbReference>
<dbReference type="EMBL" id="JYDP01008382">
    <property type="protein sequence ID" value="KRY63689.1"/>
    <property type="molecule type" value="Genomic_DNA"/>
</dbReference>